<evidence type="ECO:0000313" key="1">
    <source>
        <dbReference type="EMBL" id="JAN94836.1"/>
    </source>
</evidence>
<protein>
    <submittedName>
        <fullName evidence="1">Uncharacterized protein</fullName>
    </submittedName>
</protein>
<dbReference type="AlphaFoldDB" id="A0A0P6IUL9"/>
<feature type="non-terminal residue" evidence="1">
    <location>
        <position position="1"/>
    </location>
</feature>
<accession>A0A0P6IUL9</accession>
<sequence length="92" mass="10687">ILVGRYEDTLYPAKPTKFILQKLVLLKSYTFTATAMWTAPYNFKIYPKVIFDTTCKFKINPKVISEQIHDKLLQGSLGQLLDPCRSVKRFSR</sequence>
<name>A0A0P6IUL9_AEDAE</name>
<organism evidence="1">
    <name type="scientific">Aedes aegypti</name>
    <name type="common">Yellowfever mosquito</name>
    <name type="synonym">Culex aegypti</name>
    <dbReference type="NCBI Taxonomy" id="7159"/>
    <lineage>
        <taxon>Eukaryota</taxon>
        <taxon>Metazoa</taxon>
        <taxon>Ecdysozoa</taxon>
        <taxon>Arthropoda</taxon>
        <taxon>Hexapoda</taxon>
        <taxon>Insecta</taxon>
        <taxon>Pterygota</taxon>
        <taxon>Neoptera</taxon>
        <taxon>Endopterygota</taxon>
        <taxon>Diptera</taxon>
        <taxon>Nematocera</taxon>
        <taxon>Culicoidea</taxon>
        <taxon>Culicidae</taxon>
        <taxon>Culicinae</taxon>
        <taxon>Aedini</taxon>
        <taxon>Aedes</taxon>
        <taxon>Stegomyia</taxon>
    </lineage>
</organism>
<dbReference type="EMBL" id="GDUN01001083">
    <property type="protein sequence ID" value="JAN94836.1"/>
    <property type="molecule type" value="mRNA"/>
</dbReference>
<reference evidence="1" key="1">
    <citation type="journal article" date="2016" name="PLoS ONE">
        <title>A Deep Insight into the Sialome of Male and Female Aedes aegypti Mosquitoes.</title>
        <authorList>
            <person name="Ribeiro J.M."/>
            <person name="Martin-Martin I."/>
            <person name="Arca B."/>
            <person name="Calvo E."/>
        </authorList>
    </citation>
    <scope>NUCLEOTIDE SEQUENCE</scope>
    <source>
        <strain evidence="1">Liverpool</strain>
        <tissue evidence="1">Salivary glands</tissue>
    </source>
</reference>
<proteinExistence type="evidence at transcript level"/>